<dbReference type="RefSeq" id="WP_152126724.1">
    <property type="nucleotide sequence ID" value="NZ_WELI01000014.1"/>
</dbReference>
<evidence type="ECO:0000313" key="3">
    <source>
        <dbReference type="Proteomes" id="UP000488299"/>
    </source>
</evidence>
<protein>
    <submittedName>
        <fullName evidence="2">MBL fold metallo-hydrolase</fullName>
    </submittedName>
</protein>
<proteinExistence type="predicted"/>
<dbReference type="InterPro" id="IPR001279">
    <property type="entry name" value="Metallo-B-lactamas"/>
</dbReference>
<dbReference type="GO" id="GO:0016787">
    <property type="term" value="F:hydrolase activity"/>
    <property type="evidence" value="ECO:0007669"/>
    <property type="project" value="UniProtKB-KW"/>
</dbReference>
<gene>
    <name evidence="2" type="ORF">F5984_23780</name>
</gene>
<keyword evidence="3" id="KW-1185">Reference proteome</keyword>
<dbReference type="InterPro" id="IPR052159">
    <property type="entry name" value="Competence_DNA_uptake"/>
</dbReference>
<dbReference type="PANTHER" id="PTHR30619">
    <property type="entry name" value="DNA INTERNALIZATION/COMPETENCE PROTEIN COMEC/REC2"/>
    <property type="match status" value="1"/>
</dbReference>
<dbReference type="PANTHER" id="PTHR30619:SF1">
    <property type="entry name" value="RECOMBINATION PROTEIN 2"/>
    <property type="match status" value="1"/>
</dbReference>
<reference evidence="2 3" key="1">
    <citation type="submission" date="2019-10" db="EMBL/GenBank/DDBJ databases">
        <title>Rudanella paleaurantiibacter sp. nov., isolated from sludge.</title>
        <authorList>
            <person name="Xu S.Q."/>
        </authorList>
    </citation>
    <scope>NUCLEOTIDE SEQUENCE [LARGE SCALE GENOMIC DNA]</scope>
    <source>
        <strain evidence="2 3">HX-22-17</strain>
    </source>
</reference>
<dbReference type="Gene3D" id="3.60.15.10">
    <property type="entry name" value="Ribonuclease Z/Hydroxyacylglutathione hydrolase-like"/>
    <property type="match status" value="1"/>
</dbReference>
<keyword evidence="2" id="KW-0378">Hydrolase</keyword>
<evidence type="ECO:0000259" key="1">
    <source>
        <dbReference type="Pfam" id="PF00753"/>
    </source>
</evidence>
<dbReference type="Pfam" id="PF00753">
    <property type="entry name" value="Lactamase_B"/>
    <property type="match status" value="1"/>
</dbReference>
<feature type="domain" description="Metallo-beta-lactamase" evidence="1">
    <location>
        <begin position="23"/>
        <end position="77"/>
    </location>
</feature>
<evidence type="ECO:0000313" key="2">
    <source>
        <dbReference type="EMBL" id="KAB7726651.1"/>
    </source>
</evidence>
<dbReference type="AlphaFoldDB" id="A0A7J5TTH8"/>
<comment type="caution">
    <text evidence="2">The sequence shown here is derived from an EMBL/GenBank/DDBJ whole genome shotgun (WGS) entry which is preliminary data.</text>
</comment>
<accession>A0A7J5TTH8</accession>
<dbReference type="EMBL" id="WELI01000014">
    <property type="protein sequence ID" value="KAB7726651.1"/>
    <property type="molecule type" value="Genomic_DNA"/>
</dbReference>
<sequence length="353" mass="40062">MILDILPASCGDALLLKWQGSSGRNRNILIDGGVTNTYNQSLKYEIQLLLERKEVIDLLILSHIDSDHIGGVLRLVNEMELRRLPDKLLSACWFNSARVISRYFYRIDEHQHDVMLPHTDKQISTKQGNTLERFLERLQISTNKTPIAAIQEYDLDGLTINVISPDEPSLQRLSKDWQTEIMPSKNVPLAGRQVDYHLSIQELIERPIHEDRGVPNGSSIAFLATHREKQVLLLADAHPSVIIASLQKQGYSDVHKLKVDCVKVSHHGSKHNTNEALLALLDCNRFIVSTNGSNTHGLPHKEALARIIYHNYQRGQPTELIFNYRNAITEGIFSPSEMQAFGFQCSFQNEIVF</sequence>
<dbReference type="InterPro" id="IPR036866">
    <property type="entry name" value="RibonucZ/Hydroxyglut_hydro"/>
</dbReference>
<organism evidence="2 3">
    <name type="scientific">Rudanella paleaurantiibacter</name>
    <dbReference type="NCBI Taxonomy" id="2614655"/>
    <lineage>
        <taxon>Bacteria</taxon>
        <taxon>Pseudomonadati</taxon>
        <taxon>Bacteroidota</taxon>
        <taxon>Cytophagia</taxon>
        <taxon>Cytophagales</taxon>
        <taxon>Cytophagaceae</taxon>
        <taxon>Rudanella</taxon>
    </lineage>
</organism>
<dbReference type="SUPFAM" id="SSF56281">
    <property type="entry name" value="Metallo-hydrolase/oxidoreductase"/>
    <property type="match status" value="1"/>
</dbReference>
<dbReference type="Proteomes" id="UP000488299">
    <property type="component" value="Unassembled WGS sequence"/>
</dbReference>
<name>A0A7J5TTH8_9BACT</name>